<protein>
    <submittedName>
        <fullName evidence="1">Uncharacterized protein</fullName>
    </submittedName>
</protein>
<gene>
    <name evidence="1" type="ORF">LCGC14_0720510</name>
</gene>
<name>A0A0F9TJZ9_9ZZZZ</name>
<proteinExistence type="predicted"/>
<comment type="caution">
    <text evidence="1">The sequence shown here is derived from an EMBL/GenBank/DDBJ whole genome shotgun (WGS) entry which is preliminary data.</text>
</comment>
<dbReference type="AlphaFoldDB" id="A0A0F9TJZ9"/>
<evidence type="ECO:0000313" key="1">
    <source>
        <dbReference type="EMBL" id="KKN41733.1"/>
    </source>
</evidence>
<reference evidence="1" key="1">
    <citation type="journal article" date="2015" name="Nature">
        <title>Complex archaea that bridge the gap between prokaryotes and eukaryotes.</title>
        <authorList>
            <person name="Spang A."/>
            <person name="Saw J.H."/>
            <person name="Jorgensen S.L."/>
            <person name="Zaremba-Niedzwiedzka K."/>
            <person name="Martijn J."/>
            <person name="Lind A.E."/>
            <person name="van Eijk R."/>
            <person name="Schleper C."/>
            <person name="Guy L."/>
            <person name="Ettema T.J."/>
        </authorList>
    </citation>
    <scope>NUCLEOTIDE SEQUENCE</scope>
</reference>
<dbReference type="EMBL" id="LAZR01001629">
    <property type="protein sequence ID" value="KKN41733.1"/>
    <property type="molecule type" value="Genomic_DNA"/>
</dbReference>
<sequence length="151" mass="17203">MPAHTLNKGWLHINEGFDNGSGQEGTGYGMSLRFKKGKYDPLGFKIEREVYPGDGRIGYDLNYRDRFWQFNDIIFENQNDAEACIRQLDILQNTGPYHIQVQTDDSPTYLKLDGTATGAKVLCSKLNAWEKMSDGNQHIYMIKSLKFVQSG</sequence>
<accession>A0A0F9TJZ9</accession>
<organism evidence="1">
    <name type="scientific">marine sediment metagenome</name>
    <dbReference type="NCBI Taxonomy" id="412755"/>
    <lineage>
        <taxon>unclassified sequences</taxon>
        <taxon>metagenomes</taxon>
        <taxon>ecological metagenomes</taxon>
    </lineage>
</organism>